<sequence length="683" mass="73497">MTSGVTPDASVAAGHRTRAALNVDLLKVPDFGTSGEPERNILRSPLRHLDAEAISARVRREVRNREVHLPPVSTYRWWARRTESVNGAIIDAVNSDHPGRLVVSDPFAGGGVIPLAAVMRGHSVYAQDLNPWAAAGLAAMLDLPDPESLRAGVAALSQRVLAPAQAAYGTVLSNGTPGQVSHTFRVAVAACTHCGTRQKLFPHALVSLLSRVERGLPEAFLACPNGHLFQGHRDRTRRCPTCSVLIDPAATYTPRRVVTCPCGHQDRLEARAAVTGLDWEVVLVERAGGGRRELGLPTPGELSAAAAEHSRPTRQLGAIPAGQETAVLLRHGFRNWEDLYPRRQRAMVEQLLDLTVESSSDPAVVAALRLAVVGSTEMAGLLSRWDRYYLKSYESMAGHRFNFTTLPVEPNAWGTVTSGRGTTLRRLVQLVKAAEWLQGRTGRRLQVQGPVAAASASVSPLVGTDVDGVALQRPDVLVVAGSSQRQLLPTGSVDLVLTDPPYHDDVQYGELSQPLQAWAGLASPESVGDAVVNRATGQLVAAGSYSALLSSIFRESARLLRPDGHLIFSFANRDPKVWVELLEALQRAGLRAAGCAVVHSENETDHAKRGVRACTLDLLLDLVPLSTKPVEQHRPATAAGDEGQFLDIVTRYVLQVGDLGTGWHEAFLEQAAAAAFVQPRRRG</sequence>
<dbReference type="GO" id="GO:0003676">
    <property type="term" value="F:nucleic acid binding"/>
    <property type="evidence" value="ECO:0007669"/>
    <property type="project" value="InterPro"/>
</dbReference>
<protein>
    <submittedName>
        <fullName evidence="1">Adenine-specific DNA methylase, contains a Zn-ribbon domain</fullName>
    </submittedName>
</protein>
<dbReference type="GO" id="GO:0032259">
    <property type="term" value="P:methylation"/>
    <property type="evidence" value="ECO:0007669"/>
    <property type="project" value="UniProtKB-KW"/>
</dbReference>
<dbReference type="OrthoDB" id="3197274at2"/>
<keyword evidence="1" id="KW-0808">Transferase</keyword>
<dbReference type="RefSeq" id="WP_097194191.1">
    <property type="nucleotide sequence ID" value="NZ_OBQI01000002.1"/>
</dbReference>
<dbReference type="PROSITE" id="PS00092">
    <property type="entry name" value="N6_MTASE"/>
    <property type="match status" value="1"/>
</dbReference>
<proteinExistence type="predicted"/>
<reference evidence="2" key="1">
    <citation type="submission" date="2017-08" db="EMBL/GenBank/DDBJ databases">
        <authorList>
            <person name="Varghese N."/>
            <person name="Submissions S."/>
        </authorList>
    </citation>
    <scope>NUCLEOTIDE SEQUENCE [LARGE SCALE GENOMIC DNA]</scope>
    <source>
        <strain evidence="2">DSM 4725</strain>
    </source>
</reference>
<keyword evidence="2" id="KW-1185">Reference proteome</keyword>
<keyword evidence="1" id="KW-0489">Methyltransferase</keyword>
<organism evidence="1 2">
    <name type="scientific">Blastococcus aggregatus</name>
    <dbReference type="NCBI Taxonomy" id="38502"/>
    <lineage>
        <taxon>Bacteria</taxon>
        <taxon>Bacillati</taxon>
        <taxon>Actinomycetota</taxon>
        <taxon>Actinomycetes</taxon>
        <taxon>Geodermatophilales</taxon>
        <taxon>Geodermatophilaceae</taxon>
        <taxon>Blastococcus</taxon>
    </lineage>
</organism>
<dbReference type="Gene3D" id="3.40.50.150">
    <property type="entry name" value="Vaccinia Virus protein VP39"/>
    <property type="match status" value="1"/>
</dbReference>
<gene>
    <name evidence="1" type="ORF">SAMN05660748_1243</name>
</gene>
<dbReference type="Proteomes" id="UP000219435">
    <property type="component" value="Unassembled WGS sequence"/>
</dbReference>
<dbReference type="EMBL" id="OBQI01000002">
    <property type="protein sequence ID" value="SOC48547.1"/>
    <property type="molecule type" value="Genomic_DNA"/>
</dbReference>
<evidence type="ECO:0000313" key="2">
    <source>
        <dbReference type="Proteomes" id="UP000219435"/>
    </source>
</evidence>
<dbReference type="InterPro" id="IPR002052">
    <property type="entry name" value="DNA_methylase_N6_adenine_CS"/>
</dbReference>
<evidence type="ECO:0000313" key="1">
    <source>
        <dbReference type="EMBL" id="SOC48547.1"/>
    </source>
</evidence>
<dbReference type="InterPro" id="IPR029063">
    <property type="entry name" value="SAM-dependent_MTases_sf"/>
</dbReference>
<dbReference type="SUPFAM" id="SSF53335">
    <property type="entry name" value="S-adenosyl-L-methionine-dependent methyltransferases"/>
    <property type="match status" value="2"/>
</dbReference>
<dbReference type="AlphaFoldDB" id="A0A285V3M4"/>
<name>A0A285V3M4_9ACTN</name>
<dbReference type="GO" id="GO:0008168">
    <property type="term" value="F:methyltransferase activity"/>
    <property type="evidence" value="ECO:0007669"/>
    <property type="project" value="UniProtKB-KW"/>
</dbReference>
<accession>A0A285V3M4</accession>